<gene>
    <name evidence="2" type="ORF">IC006_0028</name>
    <name evidence="3" type="ORF">IC007_0028</name>
</gene>
<sequence length="139" mass="15598">MKLISAKLITIIGIILMLGTIMISDFTLSSNTFYQNVTISPHSTYYGTVGKSTLIDIKYSKPLNVTYYGGPVFDVRTEKIASATAFVITNNYSYTQEVQAEEIVVPAYMQYEYISMTVGIFLFIIGLFFSALKKLKKVQ</sequence>
<keyword evidence="1" id="KW-0472">Membrane</keyword>
<accession>A0A510DRF7</accession>
<dbReference type="GeneID" id="41716554"/>
<protein>
    <submittedName>
        <fullName evidence="2">Uncharacterized protein</fullName>
    </submittedName>
</protein>
<reference evidence="5" key="1">
    <citation type="submission" date="2018-09" db="EMBL/GenBank/DDBJ databases">
        <title>Complete Genome Sequencing of Sulfolobus sp. JCM 16834.</title>
        <authorList>
            <person name="Kato S."/>
            <person name="Itoh T."/>
            <person name="Ohkuma M."/>
        </authorList>
    </citation>
    <scope>NUCLEOTIDE SEQUENCE [LARGE SCALE GENOMIC DNA]</scope>
    <source>
        <strain evidence="5">IC-007</strain>
    </source>
</reference>
<accession>A0A510DZ52</accession>
<dbReference type="RefSeq" id="WP_054845337.1">
    <property type="nucleotide sequence ID" value="NZ_AP018929.1"/>
</dbReference>
<dbReference type="Proteomes" id="UP000322983">
    <property type="component" value="Chromosome"/>
</dbReference>
<keyword evidence="1" id="KW-0812">Transmembrane</keyword>
<name>A0A510DRF7_9CREN</name>
<feature type="transmembrane region" description="Helical" evidence="1">
    <location>
        <begin position="7"/>
        <end position="28"/>
    </location>
</feature>
<dbReference type="Proteomes" id="UP000325030">
    <property type="component" value="Chromosome"/>
</dbReference>
<evidence type="ECO:0000313" key="5">
    <source>
        <dbReference type="Proteomes" id="UP000325030"/>
    </source>
</evidence>
<proteinExistence type="predicted"/>
<dbReference type="AlphaFoldDB" id="A0A510DRF7"/>
<evidence type="ECO:0000313" key="3">
    <source>
        <dbReference type="EMBL" id="BBG25523.1"/>
    </source>
</evidence>
<evidence type="ECO:0000313" key="4">
    <source>
        <dbReference type="Proteomes" id="UP000322983"/>
    </source>
</evidence>
<evidence type="ECO:0000313" key="2">
    <source>
        <dbReference type="EMBL" id="BBG22744.1"/>
    </source>
</evidence>
<keyword evidence="4" id="KW-1185">Reference proteome</keyword>
<dbReference type="EMBL" id="AP018930">
    <property type="protein sequence ID" value="BBG25523.1"/>
    <property type="molecule type" value="Genomic_DNA"/>
</dbReference>
<reference evidence="2 4" key="2">
    <citation type="journal article" date="2020" name="Int. J. Syst. Evol. Microbiol.">
        <title>Sulfuracidifex tepidarius gen. nov., sp. nov. and transfer of Sulfolobus metallicus Huber and Stetter 1992 to the genus Sulfuracidifex as Sulfuracidifex metallicus comb. nov.</title>
        <authorList>
            <person name="Itoh T."/>
            <person name="Miura T."/>
            <person name="Sakai H.D."/>
            <person name="Kato S."/>
            <person name="Ohkuma M."/>
            <person name="Takashina T."/>
        </authorList>
    </citation>
    <scope>NUCLEOTIDE SEQUENCE [LARGE SCALE GENOMIC DNA]</scope>
    <source>
        <strain evidence="2 4">IC-006</strain>
        <strain evidence="3">IC-007</strain>
    </source>
</reference>
<evidence type="ECO:0000256" key="1">
    <source>
        <dbReference type="SAM" id="Phobius"/>
    </source>
</evidence>
<dbReference type="EMBL" id="AP018929">
    <property type="protein sequence ID" value="BBG22744.1"/>
    <property type="molecule type" value="Genomic_DNA"/>
</dbReference>
<dbReference type="KEGG" id="step:IC006_0028"/>
<organism evidence="2 4">
    <name type="scientific">Sulfuracidifex tepidarius</name>
    <dbReference type="NCBI Taxonomy" id="1294262"/>
    <lineage>
        <taxon>Archaea</taxon>
        <taxon>Thermoproteota</taxon>
        <taxon>Thermoprotei</taxon>
        <taxon>Sulfolobales</taxon>
        <taxon>Sulfolobaceae</taxon>
        <taxon>Sulfuracidifex</taxon>
    </lineage>
</organism>
<feature type="transmembrane region" description="Helical" evidence="1">
    <location>
        <begin position="113"/>
        <end position="132"/>
    </location>
</feature>
<keyword evidence="1" id="KW-1133">Transmembrane helix</keyword>